<comment type="caution">
    <text evidence="2">The sequence shown here is derived from an EMBL/GenBank/DDBJ whole genome shotgun (WGS) entry which is preliminary data.</text>
</comment>
<accession>A0A157ZWA7</accession>
<dbReference type="AlphaFoldDB" id="A0A157ZWA7"/>
<reference evidence="2" key="1">
    <citation type="submission" date="2016-01" db="EMBL/GenBank/DDBJ databases">
        <authorList>
            <person name="Peeters C."/>
        </authorList>
    </citation>
    <scope>NUCLEOTIDE SEQUENCE [LARGE SCALE GENOMIC DNA]</scope>
    <source>
        <strain evidence="2">LMG 29318</strain>
    </source>
</reference>
<dbReference type="InterPro" id="IPR025421">
    <property type="entry name" value="DUF4148"/>
</dbReference>
<feature type="chain" id="PRO_5007619793" description="Purine nucleoside phosphorylase" evidence="1">
    <location>
        <begin position="24"/>
        <end position="124"/>
    </location>
</feature>
<evidence type="ECO:0000256" key="1">
    <source>
        <dbReference type="SAM" id="SignalP"/>
    </source>
</evidence>
<dbReference type="EMBL" id="FCOF02000004">
    <property type="protein sequence ID" value="SAK49746.1"/>
    <property type="molecule type" value="Genomic_DNA"/>
</dbReference>
<dbReference type="RefSeq" id="WP_061123257.1">
    <property type="nucleotide sequence ID" value="NZ_FCOF02000004.1"/>
</dbReference>
<organism evidence="2 3">
    <name type="scientific">Caballeronia catudaia</name>
    <dbReference type="NCBI Taxonomy" id="1777136"/>
    <lineage>
        <taxon>Bacteria</taxon>
        <taxon>Pseudomonadati</taxon>
        <taxon>Pseudomonadota</taxon>
        <taxon>Betaproteobacteria</taxon>
        <taxon>Burkholderiales</taxon>
        <taxon>Burkholderiaceae</taxon>
        <taxon>Caballeronia</taxon>
    </lineage>
</organism>
<dbReference type="Pfam" id="PF13663">
    <property type="entry name" value="DUF4148"/>
    <property type="match status" value="1"/>
</dbReference>
<evidence type="ECO:0000313" key="3">
    <source>
        <dbReference type="Proteomes" id="UP000054870"/>
    </source>
</evidence>
<dbReference type="OrthoDB" id="9113921at2"/>
<sequence>MKQLITGFSLAAISAVVTTAAFAESGQGIGRAGTYQVQMQTQTQANAGDTPKSRAQVRAELAAAFSNGSLPALNRNTYPERSMWGDAIAAQSEQRARDAAQAEARNREIVEYANGSAAGNVTAH</sequence>
<dbReference type="Proteomes" id="UP000054870">
    <property type="component" value="Unassembled WGS sequence"/>
</dbReference>
<proteinExistence type="predicted"/>
<keyword evidence="3" id="KW-1185">Reference proteome</keyword>
<evidence type="ECO:0008006" key="4">
    <source>
        <dbReference type="Google" id="ProtNLM"/>
    </source>
</evidence>
<gene>
    <name evidence="2" type="ORF">AWB75_01305</name>
</gene>
<protein>
    <recommendedName>
        <fullName evidence="4">Purine nucleoside phosphorylase</fullName>
    </recommendedName>
</protein>
<keyword evidence="1" id="KW-0732">Signal</keyword>
<feature type="signal peptide" evidence="1">
    <location>
        <begin position="1"/>
        <end position="23"/>
    </location>
</feature>
<evidence type="ECO:0000313" key="2">
    <source>
        <dbReference type="EMBL" id="SAK49746.1"/>
    </source>
</evidence>
<name>A0A157ZWA7_9BURK</name>